<comment type="caution">
    <text evidence="5">The sequence shown here is derived from an EMBL/GenBank/DDBJ whole genome shotgun (WGS) entry which is preliminary data.</text>
</comment>
<evidence type="ECO:0000256" key="1">
    <source>
        <dbReference type="ARBA" id="ARBA00022737"/>
    </source>
</evidence>
<keyword evidence="1" id="KW-0677">Repeat</keyword>
<organism evidence="5 6">
    <name type="scientific">Macrococcus epidermidis</name>
    <dbReference type="NCBI Taxonomy" id="1902580"/>
    <lineage>
        <taxon>Bacteria</taxon>
        <taxon>Bacillati</taxon>
        <taxon>Bacillota</taxon>
        <taxon>Bacilli</taxon>
        <taxon>Bacillales</taxon>
        <taxon>Staphylococcaceae</taxon>
        <taxon>Macrococcus</taxon>
    </lineage>
</organism>
<dbReference type="SUPFAM" id="SSF52540">
    <property type="entry name" value="P-loop containing nucleoside triphosphate hydrolases"/>
    <property type="match status" value="2"/>
</dbReference>
<dbReference type="RefSeq" id="WP_111716012.1">
    <property type="nucleotide sequence ID" value="NZ_JBHSSR010000013.1"/>
</dbReference>
<dbReference type="InterPro" id="IPR027417">
    <property type="entry name" value="P-loop_NTPase"/>
</dbReference>
<dbReference type="PANTHER" id="PTHR19211">
    <property type="entry name" value="ATP-BINDING TRANSPORT PROTEIN-RELATED"/>
    <property type="match status" value="1"/>
</dbReference>
<name>A0A327ZQR9_9STAP</name>
<dbReference type="CDD" id="cd03221">
    <property type="entry name" value="ABCF_EF-3"/>
    <property type="match status" value="1"/>
</dbReference>
<dbReference type="PROSITE" id="PS50893">
    <property type="entry name" value="ABC_TRANSPORTER_2"/>
    <property type="match status" value="2"/>
</dbReference>
<keyword evidence="2" id="KW-0547">Nucleotide-binding</keyword>
<keyword evidence="3 5" id="KW-0067">ATP-binding</keyword>
<dbReference type="Gene3D" id="3.40.50.300">
    <property type="entry name" value="P-loop containing nucleotide triphosphate hydrolases"/>
    <property type="match status" value="2"/>
</dbReference>
<dbReference type="PANTHER" id="PTHR19211:SF14">
    <property type="entry name" value="ATP-BINDING CASSETTE SUB-FAMILY F MEMBER 1"/>
    <property type="match status" value="1"/>
</dbReference>
<sequence>MRLNKTDIYAGEKLLFKDLHFEIEAGKHVALLGNNGIGKTTILNTLIAQDEEIGLLEQQLKQSDVSELTVIEYIMQGRPELYQLKINLDTDMNAMSDYLEQDGYTFESEIITMMHKFNLSESDAERKVVTLSGGEQTKISLIRLMLSGKTKFIFDEPTNHIDDETKDWLVNWMKHNDFTILYASHDRAFINQTADYILELTRDGLRKFHMTYDQYKSQIDLEEKTNAARVEKEQKEKKRMKQMIQEMREWHHEMNHKASVRDFGEQKKLAKMAKRMKARESRLNHEMSNFEGKVEKAVRTEYDIEASEINNKYVLQCIDVSHAFDEPLLNHVTFSLERGEIVQIKGKNGSGKSTLLKLITGGIPIQHGEIRTPPTLEIGYFSQKLENLISSHTVLEEITALEIDVTQARTILAAFRFDASRMDDLVQNLSMGEKCRLSFVKLYFSKAHLLVLDEPTNYFDIEMQDIIGNLLKQFKGTVLFVSHDAYFSDMIKTRTLTLQDKHVVDSKTTIDETINTEALTKQLKHIDNLENK</sequence>
<keyword evidence="6" id="KW-1185">Reference proteome</keyword>
<dbReference type="EMBL" id="PZJH01000003">
    <property type="protein sequence ID" value="RAK44651.1"/>
    <property type="molecule type" value="Genomic_DNA"/>
</dbReference>
<accession>A0A327ZQR9</accession>
<dbReference type="AlphaFoldDB" id="A0A327ZQR9"/>
<feature type="domain" description="ABC transporter" evidence="4">
    <location>
        <begin position="304"/>
        <end position="526"/>
    </location>
</feature>
<gene>
    <name evidence="5" type="ORF">BHU61_08020</name>
</gene>
<dbReference type="InterPro" id="IPR003439">
    <property type="entry name" value="ABC_transporter-like_ATP-bd"/>
</dbReference>
<dbReference type="NCBIfam" id="NF000355">
    <property type="entry name" value="ribo_prot_ABC_F"/>
    <property type="match status" value="1"/>
</dbReference>
<dbReference type="PROSITE" id="PS00211">
    <property type="entry name" value="ABC_TRANSPORTER_1"/>
    <property type="match status" value="1"/>
</dbReference>
<reference evidence="5 6" key="1">
    <citation type="journal article" date="2018" name="Front. Microbiol.">
        <title>Description and Comparative Genomics of Macrococcus caseolyticus subsp. hominis subsp. nov., Macrococcus goetzii sp. nov., Macrococcus epidermidis sp. nov., and Macrococcus bohemicus sp. nov., Novel Macrococci From Human Clinical Material With Virulence Potential and Suspected Uptake of Foreign DNA by Natural Transformation.</title>
        <authorList>
            <person name="Maslanova I."/>
            <person name="Wertheimer Z."/>
            <person name="Sedlacek I."/>
            <person name="Svec P."/>
            <person name="Indrakova A."/>
            <person name="Kovarovic V."/>
            <person name="Schumann P."/>
            <person name="Sproer C."/>
            <person name="Kralova S."/>
            <person name="Sedo O."/>
            <person name="Kristofova L."/>
            <person name="Vrbovska V."/>
            <person name="Fuzik T."/>
            <person name="Petras P."/>
            <person name="Zdrahal Z."/>
            <person name="Ruzickova V."/>
            <person name="Doskar J."/>
            <person name="Pantucek R."/>
        </authorList>
    </citation>
    <scope>NUCLEOTIDE SEQUENCE [LARGE SCALE GENOMIC DNA]</scope>
    <source>
        <strain evidence="5 6">01/688</strain>
    </source>
</reference>
<dbReference type="Pfam" id="PF00005">
    <property type="entry name" value="ABC_tran"/>
    <property type="match status" value="2"/>
</dbReference>
<evidence type="ECO:0000259" key="4">
    <source>
        <dbReference type="PROSITE" id="PS50893"/>
    </source>
</evidence>
<protein>
    <submittedName>
        <fullName evidence="5">ABC transporter ATP-binding protein</fullName>
    </submittedName>
</protein>
<dbReference type="InterPro" id="IPR017871">
    <property type="entry name" value="ABC_transporter-like_CS"/>
</dbReference>
<dbReference type="SMART" id="SM00382">
    <property type="entry name" value="AAA"/>
    <property type="match status" value="2"/>
</dbReference>
<feature type="domain" description="ABC transporter" evidence="4">
    <location>
        <begin position="1"/>
        <end position="227"/>
    </location>
</feature>
<evidence type="ECO:0000313" key="6">
    <source>
        <dbReference type="Proteomes" id="UP000249808"/>
    </source>
</evidence>
<dbReference type="Proteomes" id="UP000249808">
    <property type="component" value="Unassembled WGS sequence"/>
</dbReference>
<dbReference type="InterPro" id="IPR050611">
    <property type="entry name" value="ABCF"/>
</dbReference>
<dbReference type="GO" id="GO:0016887">
    <property type="term" value="F:ATP hydrolysis activity"/>
    <property type="evidence" value="ECO:0007669"/>
    <property type="project" value="InterPro"/>
</dbReference>
<evidence type="ECO:0000313" key="5">
    <source>
        <dbReference type="EMBL" id="RAK44651.1"/>
    </source>
</evidence>
<evidence type="ECO:0000256" key="2">
    <source>
        <dbReference type="ARBA" id="ARBA00022741"/>
    </source>
</evidence>
<dbReference type="InterPro" id="IPR003593">
    <property type="entry name" value="AAA+_ATPase"/>
</dbReference>
<dbReference type="GO" id="GO:0005524">
    <property type="term" value="F:ATP binding"/>
    <property type="evidence" value="ECO:0007669"/>
    <property type="project" value="UniProtKB-KW"/>
</dbReference>
<proteinExistence type="predicted"/>
<evidence type="ECO:0000256" key="3">
    <source>
        <dbReference type="ARBA" id="ARBA00022840"/>
    </source>
</evidence>